<dbReference type="InterPro" id="IPR004589">
    <property type="entry name" value="DNA_helicase_ATP-dep_RecQ"/>
</dbReference>
<dbReference type="GO" id="GO:0003677">
    <property type="term" value="F:DNA binding"/>
    <property type="evidence" value="ECO:0007669"/>
    <property type="project" value="UniProtKB-KW"/>
</dbReference>
<dbReference type="GO" id="GO:0006281">
    <property type="term" value="P:DNA repair"/>
    <property type="evidence" value="ECO:0007669"/>
    <property type="project" value="UniProtKB-KW"/>
</dbReference>
<dbReference type="OrthoDB" id="9760034at2"/>
<feature type="domain" description="Helicase ATP-binding" evidence="18">
    <location>
        <begin position="28"/>
        <end position="196"/>
    </location>
</feature>
<dbReference type="PROSITE" id="PS51194">
    <property type="entry name" value="HELICASE_CTER"/>
    <property type="match status" value="1"/>
</dbReference>
<dbReference type="STRING" id="1759059.ATE48_02475"/>
<evidence type="ECO:0000256" key="12">
    <source>
        <dbReference type="ARBA" id="ARBA00023172"/>
    </source>
</evidence>
<feature type="domain" description="HRDC" evidence="17">
    <location>
        <begin position="532"/>
        <end position="606"/>
    </location>
</feature>
<dbReference type="Pfam" id="PF00570">
    <property type="entry name" value="HRDC"/>
    <property type="match status" value="1"/>
</dbReference>
<dbReference type="GO" id="GO:0006310">
    <property type="term" value="P:DNA recombination"/>
    <property type="evidence" value="ECO:0007669"/>
    <property type="project" value="UniProtKB-UniRule"/>
</dbReference>
<evidence type="ECO:0000259" key="18">
    <source>
        <dbReference type="PROSITE" id="PS51192"/>
    </source>
</evidence>
<dbReference type="InterPro" id="IPR027417">
    <property type="entry name" value="P-loop_NTPase"/>
</dbReference>
<keyword evidence="7" id="KW-0378">Hydrolase</keyword>
<keyword evidence="6" id="KW-0227">DNA damage</keyword>
<sequence>MADLTAARETLQRVFGHDDFRGLQSDVIAEVLDGRDVMAVLPTGGGKSFCYQIPAILRPGVGLVVSPLIALMQDQVAALRAAGVAAARLDSTLDRDARREWLSAAREGKLDLLYVSPEGLFANGFLDFLEQCPIALIAIDEAHCVSQWGHDFRPDYRALGQLADRFASVPRMAVTATADLKTQADIRTQLRLENAKSFIASFDRPNLVLAAERKGPKPQDRISDLVRARRGKSGIIYAATRDNVEKTAANLAAQNIPALAYHAGLDAKLRADRQHRFQEEDDVVMVATIAFGMGVDKPDVRYVIHADSPKSIEAYWQEVGRGGRDGDTAEGVCIYSAADLRRAIMFANQSSAAEQVKAVQIKKARQLFAFLDGLTCRRGGVRRYFGEENVEPCGVCDICTDPPQSIDATEMAAKAISAVMRMEQRFGRGRVVSHLIGKASDSLDEQFSTRSTFGIGADQHESVWRNVIEHLLFEGVLSEGDGERPTLSIGDDEAVRAIFRKERQVRIREAAKPERRSKAGRESKAAAKAGFIGADAKLFEALKGWRRETASANGVPPYVIFHDATLAAMVQAKPSDLAGLGRVSGIGEAKLKKYGAEVLAVLIAGC</sequence>
<comment type="cofactor">
    <cofactor evidence="1">
        <name>Mg(2+)</name>
        <dbReference type="ChEBI" id="CHEBI:18420"/>
    </cofactor>
</comment>
<dbReference type="Pfam" id="PF16124">
    <property type="entry name" value="RecQ_Zn_bind"/>
    <property type="match status" value="1"/>
</dbReference>
<dbReference type="SMART" id="SM00956">
    <property type="entry name" value="RQC"/>
    <property type="match status" value="1"/>
</dbReference>
<dbReference type="Gene3D" id="3.40.50.300">
    <property type="entry name" value="P-loop containing nucleotide triphosphate hydrolases"/>
    <property type="match status" value="2"/>
</dbReference>
<evidence type="ECO:0000256" key="11">
    <source>
        <dbReference type="ARBA" id="ARBA00023125"/>
    </source>
</evidence>
<dbReference type="InterPro" id="IPR001650">
    <property type="entry name" value="Helicase_C-like"/>
</dbReference>
<keyword evidence="9" id="KW-0862">Zinc</keyword>
<evidence type="ECO:0000256" key="7">
    <source>
        <dbReference type="ARBA" id="ARBA00022801"/>
    </source>
</evidence>
<evidence type="ECO:0000256" key="13">
    <source>
        <dbReference type="ARBA" id="ARBA00023204"/>
    </source>
</evidence>
<dbReference type="GO" id="GO:0043590">
    <property type="term" value="C:bacterial nucleoid"/>
    <property type="evidence" value="ECO:0007669"/>
    <property type="project" value="TreeGrafter"/>
</dbReference>
<dbReference type="InterPro" id="IPR044876">
    <property type="entry name" value="HRDC_dom_sf"/>
</dbReference>
<dbReference type="InterPro" id="IPR011545">
    <property type="entry name" value="DEAD/DEAH_box_helicase_dom"/>
</dbReference>
<evidence type="ECO:0000256" key="2">
    <source>
        <dbReference type="ARBA" id="ARBA00001947"/>
    </source>
</evidence>
<dbReference type="InterPro" id="IPR006293">
    <property type="entry name" value="DNA_helicase_ATP-dep_RecQ_bac"/>
</dbReference>
<keyword evidence="21" id="KW-1185">Reference proteome</keyword>
<dbReference type="Pfam" id="PF00270">
    <property type="entry name" value="DEAD"/>
    <property type="match status" value="1"/>
</dbReference>
<comment type="cofactor">
    <cofactor evidence="2">
        <name>Zn(2+)</name>
        <dbReference type="ChEBI" id="CHEBI:29105"/>
    </cofactor>
</comment>
<keyword evidence="13" id="KW-0234">DNA repair</keyword>
<dbReference type="InParanoid" id="A0A1B1AE81"/>
<dbReference type="PANTHER" id="PTHR13710:SF105">
    <property type="entry name" value="ATP-DEPENDENT DNA HELICASE Q1"/>
    <property type="match status" value="1"/>
</dbReference>
<dbReference type="KEGG" id="cbot:ATE48_02475"/>
<dbReference type="NCBIfam" id="TIGR01389">
    <property type="entry name" value="recQ"/>
    <property type="match status" value="1"/>
</dbReference>
<keyword evidence="4" id="KW-0479">Metal-binding</keyword>
<evidence type="ECO:0000259" key="17">
    <source>
        <dbReference type="PROSITE" id="PS50967"/>
    </source>
</evidence>
<name>A0A1B1AE81_9PROT</name>
<evidence type="ECO:0000256" key="14">
    <source>
        <dbReference type="ARBA" id="ARBA00023235"/>
    </source>
</evidence>
<dbReference type="FunCoup" id="A0A1B1AE81">
    <property type="interactions" value="372"/>
</dbReference>
<dbReference type="GO" id="GO:0043138">
    <property type="term" value="F:3'-5' DNA helicase activity"/>
    <property type="evidence" value="ECO:0007669"/>
    <property type="project" value="UniProtKB-EC"/>
</dbReference>
<dbReference type="Pfam" id="PF09382">
    <property type="entry name" value="RQC"/>
    <property type="match status" value="1"/>
</dbReference>
<accession>A0A1B1AE81</accession>
<dbReference type="InterPro" id="IPR036388">
    <property type="entry name" value="WH-like_DNA-bd_sf"/>
</dbReference>
<evidence type="ECO:0000256" key="9">
    <source>
        <dbReference type="ARBA" id="ARBA00022833"/>
    </source>
</evidence>
<dbReference type="SUPFAM" id="SSF46785">
    <property type="entry name" value="Winged helix' DNA-binding domain"/>
    <property type="match status" value="1"/>
</dbReference>
<evidence type="ECO:0000256" key="8">
    <source>
        <dbReference type="ARBA" id="ARBA00022806"/>
    </source>
</evidence>
<dbReference type="InterPro" id="IPR002121">
    <property type="entry name" value="HRDC_dom"/>
</dbReference>
<dbReference type="InterPro" id="IPR010997">
    <property type="entry name" value="HRDC-like_sf"/>
</dbReference>
<dbReference type="GO" id="GO:0009432">
    <property type="term" value="P:SOS response"/>
    <property type="evidence" value="ECO:0007669"/>
    <property type="project" value="UniProtKB-UniRule"/>
</dbReference>
<evidence type="ECO:0000256" key="4">
    <source>
        <dbReference type="ARBA" id="ARBA00022723"/>
    </source>
</evidence>
<keyword evidence="11" id="KW-0238">DNA-binding</keyword>
<keyword evidence="14" id="KW-0413">Isomerase</keyword>
<dbReference type="GO" id="GO:0030894">
    <property type="term" value="C:replisome"/>
    <property type="evidence" value="ECO:0007669"/>
    <property type="project" value="TreeGrafter"/>
</dbReference>
<dbReference type="FunFam" id="3.40.50.300:FF:000296">
    <property type="entry name" value="ATP-dependent DNA helicase RecQ"/>
    <property type="match status" value="1"/>
</dbReference>
<dbReference type="SUPFAM" id="SSF47819">
    <property type="entry name" value="HRDC-like"/>
    <property type="match status" value="1"/>
</dbReference>
<dbReference type="RefSeq" id="WP_066767482.1">
    <property type="nucleotide sequence ID" value="NZ_CP013244.1"/>
</dbReference>
<dbReference type="InterPro" id="IPR018982">
    <property type="entry name" value="RQC_domain"/>
</dbReference>
<evidence type="ECO:0000256" key="6">
    <source>
        <dbReference type="ARBA" id="ARBA00022763"/>
    </source>
</evidence>
<evidence type="ECO:0000259" key="19">
    <source>
        <dbReference type="PROSITE" id="PS51194"/>
    </source>
</evidence>
<dbReference type="SMART" id="SM00490">
    <property type="entry name" value="HELICc"/>
    <property type="match status" value="1"/>
</dbReference>
<comment type="similarity">
    <text evidence="3">Belongs to the helicase family. RecQ subfamily.</text>
</comment>
<dbReference type="PROSITE" id="PS50967">
    <property type="entry name" value="HRDC"/>
    <property type="match status" value="1"/>
</dbReference>
<dbReference type="GO" id="GO:0005737">
    <property type="term" value="C:cytoplasm"/>
    <property type="evidence" value="ECO:0007669"/>
    <property type="project" value="TreeGrafter"/>
</dbReference>
<evidence type="ECO:0000256" key="10">
    <source>
        <dbReference type="ARBA" id="ARBA00022840"/>
    </source>
</evidence>
<gene>
    <name evidence="20" type="ORF">ATE48_02475</name>
</gene>
<dbReference type="EC" id="5.6.2.4" evidence="16"/>
<organism evidence="20 21">
    <name type="scientific">Candidatus Viadribacter manganicus</name>
    <dbReference type="NCBI Taxonomy" id="1759059"/>
    <lineage>
        <taxon>Bacteria</taxon>
        <taxon>Pseudomonadati</taxon>
        <taxon>Pseudomonadota</taxon>
        <taxon>Alphaproteobacteria</taxon>
        <taxon>Hyphomonadales</taxon>
        <taxon>Hyphomonadaceae</taxon>
        <taxon>Candidatus Viadribacter</taxon>
    </lineage>
</organism>
<dbReference type="PROSITE" id="PS51192">
    <property type="entry name" value="HELICASE_ATP_BIND_1"/>
    <property type="match status" value="1"/>
</dbReference>
<comment type="catalytic activity">
    <reaction evidence="15">
        <text>Couples ATP hydrolysis with the unwinding of duplex DNA by translocating in the 3'-5' direction.</text>
        <dbReference type="EC" id="5.6.2.4"/>
    </reaction>
</comment>
<protein>
    <recommendedName>
        <fullName evidence="16">DNA helicase RecQ</fullName>
        <ecNumber evidence="16">5.6.2.4</ecNumber>
    </recommendedName>
</protein>
<dbReference type="AlphaFoldDB" id="A0A1B1AE81"/>
<dbReference type="Gene3D" id="1.10.150.80">
    <property type="entry name" value="HRDC domain"/>
    <property type="match status" value="1"/>
</dbReference>
<dbReference type="GO" id="GO:0005524">
    <property type="term" value="F:ATP binding"/>
    <property type="evidence" value="ECO:0007669"/>
    <property type="project" value="UniProtKB-KW"/>
</dbReference>
<evidence type="ECO:0000313" key="20">
    <source>
        <dbReference type="EMBL" id="ANP44868.1"/>
    </source>
</evidence>
<proteinExistence type="inferred from homology"/>
<dbReference type="GO" id="GO:0009378">
    <property type="term" value="F:four-way junction helicase activity"/>
    <property type="evidence" value="ECO:0007669"/>
    <property type="project" value="TreeGrafter"/>
</dbReference>
<keyword evidence="10" id="KW-0067">ATP-binding</keyword>
<feature type="domain" description="Helicase C-terminal" evidence="19">
    <location>
        <begin position="221"/>
        <end position="365"/>
    </location>
</feature>
<evidence type="ECO:0000256" key="15">
    <source>
        <dbReference type="ARBA" id="ARBA00034617"/>
    </source>
</evidence>
<dbReference type="PANTHER" id="PTHR13710">
    <property type="entry name" value="DNA HELICASE RECQ FAMILY MEMBER"/>
    <property type="match status" value="1"/>
</dbReference>
<keyword evidence="5" id="KW-0547">Nucleotide-binding</keyword>
<dbReference type="GO" id="GO:0046872">
    <property type="term" value="F:metal ion binding"/>
    <property type="evidence" value="ECO:0007669"/>
    <property type="project" value="UniProtKB-KW"/>
</dbReference>
<evidence type="ECO:0000313" key="21">
    <source>
        <dbReference type="Proteomes" id="UP000092498"/>
    </source>
</evidence>
<dbReference type="NCBIfam" id="TIGR00614">
    <property type="entry name" value="recQ_fam"/>
    <property type="match status" value="1"/>
</dbReference>
<dbReference type="GO" id="GO:0016787">
    <property type="term" value="F:hydrolase activity"/>
    <property type="evidence" value="ECO:0007669"/>
    <property type="project" value="UniProtKB-KW"/>
</dbReference>
<dbReference type="EMBL" id="CP013244">
    <property type="protein sequence ID" value="ANP44868.1"/>
    <property type="molecule type" value="Genomic_DNA"/>
</dbReference>
<dbReference type="Gene3D" id="1.10.10.10">
    <property type="entry name" value="Winged helix-like DNA-binding domain superfamily/Winged helix DNA-binding domain"/>
    <property type="match status" value="1"/>
</dbReference>
<evidence type="ECO:0000256" key="1">
    <source>
        <dbReference type="ARBA" id="ARBA00001946"/>
    </source>
</evidence>
<evidence type="ECO:0000256" key="5">
    <source>
        <dbReference type="ARBA" id="ARBA00022741"/>
    </source>
</evidence>
<evidence type="ECO:0000256" key="16">
    <source>
        <dbReference type="NCBIfam" id="TIGR01389"/>
    </source>
</evidence>
<dbReference type="SMART" id="SM00341">
    <property type="entry name" value="HRDC"/>
    <property type="match status" value="1"/>
</dbReference>
<dbReference type="Pfam" id="PF00271">
    <property type="entry name" value="Helicase_C"/>
    <property type="match status" value="1"/>
</dbReference>
<reference evidence="20 21" key="1">
    <citation type="submission" date="2015-11" db="EMBL/GenBank/DDBJ databases">
        <title>Whole-Genome Sequence of Candidatus Oderbacter manganicum from the National Park Lower Oder Valley, Germany.</title>
        <authorList>
            <person name="Braun B."/>
            <person name="Liere K."/>
            <person name="Szewzyk U."/>
        </authorList>
    </citation>
    <scope>NUCLEOTIDE SEQUENCE [LARGE SCALE GENOMIC DNA]</scope>
    <source>
        <strain evidence="20 21">OTSz_A_272</strain>
    </source>
</reference>
<evidence type="ECO:0000256" key="3">
    <source>
        <dbReference type="ARBA" id="ARBA00005446"/>
    </source>
</evidence>
<keyword evidence="12" id="KW-0233">DNA recombination</keyword>
<dbReference type="SMART" id="SM00487">
    <property type="entry name" value="DEXDc"/>
    <property type="match status" value="1"/>
</dbReference>
<dbReference type="CDD" id="cd17920">
    <property type="entry name" value="DEXHc_RecQ"/>
    <property type="match status" value="1"/>
</dbReference>
<dbReference type="InterPro" id="IPR014001">
    <property type="entry name" value="Helicase_ATP-bd"/>
</dbReference>
<dbReference type="SUPFAM" id="SSF52540">
    <property type="entry name" value="P-loop containing nucleoside triphosphate hydrolases"/>
    <property type="match status" value="1"/>
</dbReference>
<dbReference type="InterPro" id="IPR036390">
    <property type="entry name" value="WH_DNA-bd_sf"/>
</dbReference>
<keyword evidence="8 20" id="KW-0347">Helicase</keyword>
<dbReference type="GO" id="GO:0006260">
    <property type="term" value="P:DNA replication"/>
    <property type="evidence" value="ECO:0007669"/>
    <property type="project" value="InterPro"/>
</dbReference>
<dbReference type="InterPro" id="IPR032284">
    <property type="entry name" value="RecQ_Zn-bd"/>
</dbReference>
<dbReference type="Proteomes" id="UP000092498">
    <property type="component" value="Chromosome"/>
</dbReference>